<keyword evidence="2" id="KW-1185">Reference proteome</keyword>
<dbReference type="EMBL" id="KE145373">
    <property type="protein sequence ID" value="EPE24723.1"/>
    <property type="molecule type" value="Genomic_DNA"/>
</dbReference>
<gene>
    <name evidence="1" type="ORF">GLAREA_08576</name>
</gene>
<dbReference type="KEGG" id="glz:GLAREA_08576"/>
<dbReference type="Proteomes" id="UP000016922">
    <property type="component" value="Unassembled WGS sequence"/>
</dbReference>
<protein>
    <submittedName>
        <fullName evidence="1">Uncharacterized protein</fullName>
    </submittedName>
</protein>
<dbReference type="HOGENOM" id="CLU_912312_0_0_1"/>
<evidence type="ECO:0000313" key="1">
    <source>
        <dbReference type="EMBL" id="EPE24723.1"/>
    </source>
</evidence>
<dbReference type="GeneID" id="19467624"/>
<dbReference type="OrthoDB" id="411632at2759"/>
<organism evidence="1 2">
    <name type="scientific">Glarea lozoyensis (strain ATCC 20868 / MF5171)</name>
    <dbReference type="NCBI Taxonomy" id="1116229"/>
    <lineage>
        <taxon>Eukaryota</taxon>
        <taxon>Fungi</taxon>
        <taxon>Dikarya</taxon>
        <taxon>Ascomycota</taxon>
        <taxon>Pezizomycotina</taxon>
        <taxon>Leotiomycetes</taxon>
        <taxon>Helotiales</taxon>
        <taxon>Helotiaceae</taxon>
        <taxon>Glarea</taxon>
    </lineage>
</organism>
<dbReference type="RefSeq" id="XP_008088811.1">
    <property type="nucleotide sequence ID" value="XM_008090620.1"/>
</dbReference>
<evidence type="ECO:0000313" key="2">
    <source>
        <dbReference type="Proteomes" id="UP000016922"/>
    </source>
</evidence>
<reference evidence="1 2" key="1">
    <citation type="journal article" date="2013" name="BMC Genomics">
        <title>Genomics-driven discovery of the pneumocandin biosynthetic gene cluster in the fungus Glarea lozoyensis.</title>
        <authorList>
            <person name="Chen L."/>
            <person name="Yue Q."/>
            <person name="Zhang X."/>
            <person name="Xiang M."/>
            <person name="Wang C."/>
            <person name="Li S."/>
            <person name="Che Y."/>
            <person name="Ortiz-Lopez F.J."/>
            <person name="Bills G.F."/>
            <person name="Liu X."/>
            <person name="An Z."/>
        </authorList>
    </citation>
    <scope>NUCLEOTIDE SEQUENCE [LARGE SCALE GENOMIC DNA]</scope>
    <source>
        <strain evidence="2">ATCC 20868 / MF5171</strain>
    </source>
</reference>
<proteinExistence type="predicted"/>
<name>S3DDI9_GLAL2</name>
<accession>S3DDI9</accession>
<dbReference type="AlphaFoldDB" id="S3DDI9"/>
<sequence>MNEQVLFYTPSWLSQQVRSYRNDKHWHVINDYKTVWDFPNNKHQQYNFSITQPKLFNEFDDYKSSHWKPNPAYNHPHRSDTYSAKAFVTYDAIMRDPFGSKTRIISGDTGIVIGEYLQDAQCGVKDINHECWTNPKKSWMCHQLIANAYIGSSLGMLNHIVRFMQTVDDMDANKRYTGREEFVIPWVAIRYPNTVFSIPWYPVPRPLRRPYSSGMYLIKSSCYSTHGGIKSVSAIVDPISTIYCKGYIPKKSHPKSGGIYKRNFKSDIYLLAQRYRYLIKPKVMVEHFKELISRVVSKSAIFTPS</sequence>